<feature type="region of interest" description="Disordered" evidence="1">
    <location>
        <begin position="259"/>
        <end position="341"/>
    </location>
</feature>
<evidence type="ECO:0008006" key="4">
    <source>
        <dbReference type="Google" id="ProtNLM"/>
    </source>
</evidence>
<proteinExistence type="predicted"/>
<sequence>MSSDDDETKPEQFAITKIRSSKNITLAFKLNVDNIENDIIGDFAHHQTAKALWDSLAVTFENKADPYSVYDLEEKVIAIKQGRLDLETYYRRIHGLWINIDRCQKQPVTCCDKGIDQFRIHSNTKRLFKFLAGLNPEYDPIKRDILKEEPYPSVEVAYGWVKREAARRHIMPPASSPPSDETSGKGAGDTSSGEIGSGFTAKSQRPPYRNGPPTHTAATGRPGNRPDKSDLWCSHCKKSNHTYDTCFRRLGYPEWWGDRPRTKTPQSEAKMAVGVKGEGESARITPPGTAGQGAMTNPEASNGGGNVRGVGNFANGRSEPANDREWMTGGYSDEEDSWAWH</sequence>
<dbReference type="PANTHER" id="PTHR34222">
    <property type="entry name" value="GAG_PRE-INTEGRS DOMAIN-CONTAINING PROTEIN"/>
    <property type="match status" value="1"/>
</dbReference>
<protein>
    <recommendedName>
        <fullName evidence="4">Retrotransposon gag domain-containing protein</fullName>
    </recommendedName>
</protein>
<keyword evidence="3" id="KW-1185">Reference proteome</keyword>
<dbReference type="EMBL" id="JBEAFC010000003">
    <property type="protein sequence ID" value="KAL1564923.1"/>
    <property type="molecule type" value="Genomic_DNA"/>
</dbReference>
<evidence type="ECO:0000256" key="1">
    <source>
        <dbReference type="SAM" id="MobiDB-lite"/>
    </source>
</evidence>
<gene>
    <name evidence="2" type="ORF">AAHA92_07203</name>
</gene>
<dbReference type="PANTHER" id="PTHR34222:SF43">
    <property type="entry name" value="RETROTRANSPOSON GAG DOMAIN-CONTAINING PROTEIN"/>
    <property type="match status" value="1"/>
</dbReference>
<comment type="caution">
    <text evidence="2">The sequence shown here is derived from an EMBL/GenBank/DDBJ whole genome shotgun (WGS) entry which is preliminary data.</text>
</comment>
<organism evidence="2 3">
    <name type="scientific">Salvia divinorum</name>
    <name type="common">Maria pastora</name>
    <name type="synonym">Diviner's sage</name>
    <dbReference type="NCBI Taxonomy" id="28513"/>
    <lineage>
        <taxon>Eukaryota</taxon>
        <taxon>Viridiplantae</taxon>
        <taxon>Streptophyta</taxon>
        <taxon>Embryophyta</taxon>
        <taxon>Tracheophyta</taxon>
        <taxon>Spermatophyta</taxon>
        <taxon>Magnoliopsida</taxon>
        <taxon>eudicotyledons</taxon>
        <taxon>Gunneridae</taxon>
        <taxon>Pentapetalae</taxon>
        <taxon>asterids</taxon>
        <taxon>lamiids</taxon>
        <taxon>Lamiales</taxon>
        <taxon>Lamiaceae</taxon>
        <taxon>Nepetoideae</taxon>
        <taxon>Mentheae</taxon>
        <taxon>Salviinae</taxon>
        <taxon>Salvia</taxon>
        <taxon>Salvia subgen. Calosphace</taxon>
    </lineage>
</organism>
<feature type="compositionally biased region" description="Acidic residues" evidence="1">
    <location>
        <begin position="332"/>
        <end position="341"/>
    </location>
</feature>
<accession>A0ABD1IBR2</accession>
<dbReference type="AlphaFoldDB" id="A0ABD1IBR2"/>
<dbReference type="Proteomes" id="UP001567538">
    <property type="component" value="Unassembled WGS sequence"/>
</dbReference>
<reference evidence="2 3" key="1">
    <citation type="submission" date="2024-06" db="EMBL/GenBank/DDBJ databases">
        <title>A chromosome level genome sequence of Diviner's sage (Salvia divinorum).</title>
        <authorList>
            <person name="Ford S.A."/>
            <person name="Ro D.-K."/>
            <person name="Ness R.W."/>
            <person name="Phillips M.A."/>
        </authorList>
    </citation>
    <scope>NUCLEOTIDE SEQUENCE [LARGE SCALE GENOMIC DNA]</scope>
    <source>
        <strain evidence="2">SAF-2024a</strain>
        <tissue evidence="2">Leaf</tissue>
    </source>
</reference>
<evidence type="ECO:0000313" key="2">
    <source>
        <dbReference type="EMBL" id="KAL1564923.1"/>
    </source>
</evidence>
<name>A0ABD1IBR2_SALDI</name>
<evidence type="ECO:0000313" key="3">
    <source>
        <dbReference type="Proteomes" id="UP001567538"/>
    </source>
</evidence>
<feature type="region of interest" description="Disordered" evidence="1">
    <location>
        <begin position="170"/>
        <end position="228"/>
    </location>
</feature>